<dbReference type="InterPro" id="IPR042106">
    <property type="entry name" value="Nuo/plastoQ_OxRdtase_6_NuoJ"/>
</dbReference>
<dbReference type="EC" id="7.1.1.-" evidence="2"/>
<keyword evidence="2" id="KW-1003">Cell membrane</keyword>
<comment type="caution">
    <text evidence="3">The sequence shown here is derived from an EMBL/GenBank/DDBJ whole genome shotgun (WGS) entry which is preliminary data.</text>
</comment>
<dbReference type="RefSeq" id="WP_123290669.1">
    <property type="nucleotide sequence ID" value="NZ_RJVA01000013.1"/>
</dbReference>
<name>A0A3N1UNG4_9BACT</name>
<reference evidence="3 4" key="1">
    <citation type="submission" date="2018-11" db="EMBL/GenBank/DDBJ databases">
        <title>Genomic Encyclopedia of Type Strains, Phase IV (KMG-IV): sequencing the most valuable type-strain genomes for metagenomic binning, comparative biology and taxonomic classification.</title>
        <authorList>
            <person name="Goeker M."/>
        </authorList>
    </citation>
    <scope>NUCLEOTIDE SEQUENCE [LARGE SCALE GENOMIC DNA]</scope>
    <source>
        <strain evidence="3 4">DSM 22027</strain>
    </source>
</reference>
<comment type="similarity">
    <text evidence="1 2">Belongs to the complex I subunit 6 family.</text>
</comment>
<keyword evidence="4" id="KW-1185">Reference proteome</keyword>
<accession>A0A3N1UNG4</accession>
<evidence type="ECO:0000313" key="3">
    <source>
        <dbReference type="EMBL" id="ROQ90929.1"/>
    </source>
</evidence>
<comment type="subcellular location">
    <subcellularLocation>
        <location evidence="2">Cell membrane</location>
        <topology evidence="2">Multi-pass membrane protein</topology>
    </subcellularLocation>
</comment>
<keyword evidence="2" id="KW-0520">NAD</keyword>
<feature type="transmembrane region" description="Helical" evidence="2">
    <location>
        <begin position="89"/>
        <end position="110"/>
    </location>
</feature>
<dbReference type="GO" id="GO:0005886">
    <property type="term" value="C:plasma membrane"/>
    <property type="evidence" value="ECO:0007669"/>
    <property type="project" value="UniProtKB-SubCell"/>
</dbReference>
<keyword evidence="2" id="KW-0812">Transmembrane</keyword>
<protein>
    <recommendedName>
        <fullName evidence="2">NADH-quinone oxidoreductase subunit J</fullName>
        <ecNumber evidence="2">7.1.1.-</ecNumber>
    </recommendedName>
</protein>
<sequence length="171" mass="18438">MELLIFYAFCVGAVVSALLMVTTKRPVHAAMSLVATMSFLAGLYALLNAHLIAVLQLIVYAGAIMVLFLFVIMLLNIEEKEGKLAKNAFFIQLAGTVVVGILMVAMVVLMNRLGPSVTSMEVDPSFGTTKAVGWMLFTKYLLPFEIASVLLLAAIVGAVILAKRRIDNSKA</sequence>
<keyword evidence="2" id="KW-0472">Membrane</keyword>
<dbReference type="OrthoDB" id="9790848at2"/>
<dbReference type="Pfam" id="PF00499">
    <property type="entry name" value="Oxidored_q3"/>
    <property type="match status" value="1"/>
</dbReference>
<dbReference type="Proteomes" id="UP000276223">
    <property type="component" value="Unassembled WGS sequence"/>
</dbReference>
<gene>
    <name evidence="3" type="ORF">EDC27_2198</name>
</gene>
<comment type="function">
    <text evidence="2">NDH-1 shuttles electrons from NADH, via FMN and iron-sulfur (Fe-S) centers, to quinones in the respiratory chain. Couples the redox reaction to proton translocation (for every two electrons transferred, four hydrogen ions are translocated across the cytoplasmic membrane), and thus conserves the redox energy in a proton gradient.</text>
</comment>
<dbReference type="EMBL" id="RJVA01000013">
    <property type="protein sequence ID" value="ROQ90929.1"/>
    <property type="molecule type" value="Genomic_DNA"/>
</dbReference>
<feature type="transmembrane region" description="Helical" evidence="2">
    <location>
        <begin position="6"/>
        <end position="22"/>
    </location>
</feature>
<dbReference type="GO" id="GO:0008137">
    <property type="term" value="F:NADH dehydrogenase (ubiquinone) activity"/>
    <property type="evidence" value="ECO:0007669"/>
    <property type="project" value="UniProtKB-UniRule"/>
</dbReference>
<evidence type="ECO:0000313" key="4">
    <source>
        <dbReference type="Proteomes" id="UP000276223"/>
    </source>
</evidence>
<dbReference type="GO" id="GO:0048038">
    <property type="term" value="F:quinone binding"/>
    <property type="evidence" value="ECO:0007669"/>
    <property type="project" value="UniProtKB-UniRule"/>
</dbReference>
<evidence type="ECO:0000256" key="1">
    <source>
        <dbReference type="ARBA" id="ARBA00005698"/>
    </source>
</evidence>
<evidence type="ECO:0000256" key="2">
    <source>
        <dbReference type="RuleBase" id="RU004429"/>
    </source>
</evidence>
<dbReference type="InterPro" id="IPR001457">
    <property type="entry name" value="NADH_UbQ/plastoQ_OxRdtase_su6"/>
</dbReference>
<comment type="catalytic activity">
    <reaction evidence="2">
        <text>a quinone + NADH + 5 H(+)(in) = a quinol + NAD(+) + 4 H(+)(out)</text>
        <dbReference type="Rhea" id="RHEA:57888"/>
        <dbReference type="ChEBI" id="CHEBI:15378"/>
        <dbReference type="ChEBI" id="CHEBI:24646"/>
        <dbReference type="ChEBI" id="CHEBI:57540"/>
        <dbReference type="ChEBI" id="CHEBI:57945"/>
        <dbReference type="ChEBI" id="CHEBI:132124"/>
    </reaction>
</comment>
<dbReference type="Gene3D" id="1.20.120.1200">
    <property type="entry name" value="NADH-ubiquinone/plastoquinone oxidoreductase chain 6, subunit NuoJ"/>
    <property type="match status" value="1"/>
</dbReference>
<feature type="transmembrane region" description="Helical" evidence="2">
    <location>
        <begin position="140"/>
        <end position="162"/>
    </location>
</feature>
<proteinExistence type="inferred from homology"/>
<keyword evidence="2" id="KW-0874">Quinone</keyword>
<dbReference type="AlphaFoldDB" id="A0A3N1UNG4"/>
<organism evidence="3 4">
    <name type="scientific">Desulfosoma caldarium</name>
    <dbReference type="NCBI Taxonomy" id="610254"/>
    <lineage>
        <taxon>Bacteria</taxon>
        <taxon>Pseudomonadati</taxon>
        <taxon>Thermodesulfobacteriota</taxon>
        <taxon>Syntrophobacteria</taxon>
        <taxon>Syntrophobacterales</taxon>
        <taxon>Syntrophobacteraceae</taxon>
        <taxon>Desulfosoma</taxon>
    </lineage>
</organism>
<feature type="transmembrane region" description="Helical" evidence="2">
    <location>
        <begin position="53"/>
        <end position="77"/>
    </location>
</feature>
<feature type="transmembrane region" description="Helical" evidence="2">
    <location>
        <begin position="29"/>
        <end position="47"/>
    </location>
</feature>
<dbReference type="PANTHER" id="PTHR33269">
    <property type="entry name" value="NADH-UBIQUINONE OXIDOREDUCTASE CHAIN 6"/>
    <property type="match status" value="1"/>
</dbReference>
<dbReference type="PANTHER" id="PTHR33269:SF17">
    <property type="entry name" value="NADH-UBIQUINONE OXIDOREDUCTASE CHAIN 6"/>
    <property type="match status" value="1"/>
</dbReference>
<keyword evidence="2" id="KW-1133">Transmembrane helix</keyword>